<sequence length="248" mass="28107">MKSSKKPRTDALKGGEGGDQRVGKQVIDLEDQREHIRPEGPPRDDSLMEEELNAPRTPTFETYIGRSITYADCAGLSSMVVYGILRAGSLPKDNKKAPKDPTDLIGEVVQYLVLLDDAFADEHEQARLAREVVGQHQKNFEKFEELRKAAELREKKAEEDLVALEALVQSQLTAADHKGYDKGYDKATVEYQKQVREIVADFYTKRFKAGVKWYHEQLIAKLNPAEDFALWTLPEPPPEELAMPEHRS</sequence>
<evidence type="ECO:0000313" key="2">
    <source>
        <dbReference type="Proteomes" id="UP001062846"/>
    </source>
</evidence>
<evidence type="ECO:0000313" key="1">
    <source>
        <dbReference type="EMBL" id="KAI8527521.1"/>
    </source>
</evidence>
<reference evidence="1" key="1">
    <citation type="submission" date="2022-02" db="EMBL/GenBank/DDBJ databases">
        <title>Plant Genome Project.</title>
        <authorList>
            <person name="Zhang R.-G."/>
        </authorList>
    </citation>
    <scope>NUCLEOTIDE SEQUENCE</scope>
    <source>
        <strain evidence="1">AT1</strain>
    </source>
</reference>
<keyword evidence="2" id="KW-1185">Reference proteome</keyword>
<organism evidence="1 2">
    <name type="scientific">Rhododendron molle</name>
    <name type="common">Chinese azalea</name>
    <name type="synonym">Azalea mollis</name>
    <dbReference type="NCBI Taxonomy" id="49168"/>
    <lineage>
        <taxon>Eukaryota</taxon>
        <taxon>Viridiplantae</taxon>
        <taxon>Streptophyta</taxon>
        <taxon>Embryophyta</taxon>
        <taxon>Tracheophyta</taxon>
        <taxon>Spermatophyta</taxon>
        <taxon>Magnoliopsida</taxon>
        <taxon>eudicotyledons</taxon>
        <taxon>Gunneridae</taxon>
        <taxon>Pentapetalae</taxon>
        <taxon>asterids</taxon>
        <taxon>Ericales</taxon>
        <taxon>Ericaceae</taxon>
        <taxon>Ericoideae</taxon>
        <taxon>Rhodoreae</taxon>
        <taxon>Rhododendron</taxon>
    </lineage>
</organism>
<dbReference type="Proteomes" id="UP001062846">
    <property type="component" value="Chromosome 12"/>
</dbReference>
<name>A0ACC0LG66_RHOML</name>
<accession>A0ACC0LG66</accession>
<comment type="caution">
    <text evidence="1">The sequence shown here is derived from an EMBL/GenBank/DDBJ whole genome shotgun (WGS) entry which is preliminary data.</text>
</comment>
<protein>
    <submittedName>
        <fullName evidence="1">Uncharacterized protein</fullName>
    </submittedName>
</protein>
<gene>
    <name evidence="1" type="ORF">RHMOL_Rhmol12G0082100</name>
</gene>
<proteinExistence type="predicted"/>
<dbReference type="EMBL" id="CM046399">
    <property type="protein sequence ID" value="KAI8527521.1"/>
    <property type="molecule type" value="Genomic_DNA"/>
</dbReference>